<proteinExistence type="predicted"/>
<evidence type="ECO:0000256" key="1">
    <source>
        <dbReference type="ARBA" id="ARBA00023002"/>
    </source>
</evidence>
<dbReference type="AlphaFoldDB" id="A0ABD5M665"/>
<keyword evidence="6" id="KW-1185">Reference proteome</keyword>
<dbReference type="Proteomes" id="UP001570511">
    <property type="component" value="Unassembled WGS sequence"/>
</dbReference>
<comment type="caution">
    <text evidence="5">The sequence shown here is derived from an EMBL/GenBank/DDBJ whole genome shotgun (WGS) entry which is preliminary data.</text>
</comment>
<dbReference type="PANTHER" id="PTHR43110">
    <property type="entry name" value="THIOL PEROXIDASE"/>
    <property type="match status" value="1"/>
</dbReference>
<dbReference type="PROSITE" id="PS51352">
    <property type="entry name" value="THIOREDOXIN_2"/>
    <property type="match status" value="1"/>
</dbReference>
<dbReference type="InterPro" id="IPR000866">
    <property type="entry name" value="AhpC/TSA"/>
</dbReference>
<evidence type="ECO:0000256" key="3">
    <source>
        <dbReference type="PIRSR" id="PIRSR000239-1"/>
    </source>
</evidence>
<dbReference type="SUPFAM" id="SSF52833">
    <property type="entry name" value="Thioredoxin-like"/>
    <property type="match status" value="1"/>
</dbReference>
<name>A0ABD5M665_9EURY</name>
<dbReference type="InterPro" id="IPR036249">
    <property type="entry name" value="Thioredoxin-like_sf"/>
</dbReference>
<dbReference type="RefSeq" id="WP_372386448.1">
    <property type="nucleotide sequence ID" value="NZ_JBGNYA010000001.1"/>
</dbReference>
<organism evidence="5 6">
    <name type="scientific">Halobellus rubicundus</name>
    <dbReference type="NCBI Taxonomy" id="2996466"/>
    <lineage>
        <taxon>Archaea</taxon>
        <taxon>Methanobacteriati</taxon>
        <taxon>Methanobacteriota</taxon>
        <taxon>Stenosarchaea group</taxon>
        <taxon>Halobacteria</taxon>
        <taxon>Halobacteriales</taxon>
        <taxon>Haloferacaceae</taxon>
        <taxon>Halobellus</taxon>
    </lineage>
</organism>
<sequence length="165" mass="18302">MVDIGDEAPDFTLPLAGGEAYNDIEPFTLSEAIPDGPTVLAFYPAAFTSGCTEEMCSFRDSMGLFDDLDAQVYGVSVDLPFSQNIWIRQEELNFPLLSDWDHEVIYDYDVVLEDMYGMLEVAERSVFVVDTDGVVTYKWVKEGDNPDFDELVGEVADAVAEVAEA</sequence>
<evidence type="ECO:0000313" key="6">
    <source>
        <dbReference type="Proteomes" id="UP001570511"/>
    </source>
</evidence>
<keyword evidence="2" id="KW-0676">Redox-active center</keyword>
<dbReference type="GO" id="GO:0016491">
    <property type="term" value="F:oxidoreductase activity"/>
    <property type="evidence" value="ECO:0007669"/>
    <property type="project" value="UniProtKB-KW"/>
</dbReference>
<evidence type="ECO:0000313" key="5">
    <source>
        <dbReference type="EMBL" id="MFA1609405.1"/>
    </source>
</evidence>
<accession>A0ABD5M665</accession>
<dbReference type="InterPro" id="IPR024706">
    <property type="entry name" value="Peroxiredoxin_AhpC-typ"/>
</dbReference>
<dbReference type="EMBL" id="JBGNYA010000001">
    <property type="protein sequence ID" value="MFA1609405.1"/>
    <property type="molecule type" value="Genomic_DNA"/>
</dbReference>
<protein>
    <submittedName>
        <fullName evidence="5">Redoxin domain-containing protein</fullName>
    </submittedName>
</protein>
<dbReference type="InterPro" id="IPR050455">
    <property type="entry name" value="Tpx_Peroxidase_subfamily"/>
</dbReference>
<reference evidence="5 6" key="1">
    <citation type="submission" date="2024-08" db="EMBL/GenBank/DDBJ databases">
        <title>Halobellus sp. MBLA0158 whole genome sequence.</title>
        <authorList>
            <person name="Hwang C.Y."/>
            <person name="Cho E.-S."/>
            <person name="Seo M.-J."/>
        </authorList>
    </citation>
    <scope>NUCLEOTIDE SEQUENCE [LARGE SCALE GENOMIC DNA]</scope>
    <source>
        <strain evidence="5 6">MBLA0158</strain>
    </source>
</reference>
<dbReference type="Gene3D" id="3.40.30.10">
    <property type="entry name" value="Glutaredoxin"/>
    <property type="match status" value="1"/>
</dbReference>
<dbReference type="Pfam" id="PF00578">
    <property type="entry name" value="AhpC-TSA"/>
    <property type="match status" value="1"/>
</dbReference>
<dbReference type="PANTHER" id="PTHR43110:SF1">
    <property type="entry name" value="THIOL PEROXIDASE"/>
    <property type="match status" value="1"/>
</dbReference>
<feature type="active site" description="Cysteine sulfenic acid (-SOH) intermediate; for peroxidase activity" evidence="3">
    <location>
        <position position="51"/>
    </location>
</feature>
<evidence type="ECO:0000256" key="2">
    <source>
        <dbReference type="ARBA" id="ARBA00023284"/>
    </source>
</evidence>
<feature type="domain" description="Thioredoxin" evidence="4">
    <location>
        <begin position="2"/>
        <end position="161"/>
    </location>
</feature>
<dbReference type="InterPro" id="IPR013766">
    <property type="entry name" value="Thioredoxin_domain"/>
</dbReference>
<evidence type="ECO:0000259" key="4">
    <source>
        <dbReference type="PROSITE" id="PS51352"/>
    </source>
</evidence>
<keyword evidence="1" id="KW-0560">Oxidoreductase</keyword>
<gene>
    <name evidence="5" type="ORF">OS889_00095</name>
</gene>
<dbReference type="PIRSF" id="PIRSF000239">
    <property type="entry name" value="AHPC"/>
    <property type="match status" value="1"/>
</dbReference>